<protein>
    <recommendedName>
        <fullName evidence="4">N-acetylgalactosaminide beta-1,3-galactosyltransferase</fullName>
        <ecNumber evidence="4">2.4.1.122</ecNumber>
    </recommendedName>
</protein>
<proteinExistence type="inferred from homology"/>
<keyword evidence="5" id="KW-0328">Glycosyltransferase</keyword>
<keyword evidence="14" id="KW-1185">Reference proteome</keyword>
<evidence type="ECO:0000313" key="14">
    <source>
        <dbReference type="Proteomes" id="UP001305414"/>
    </source>
</evidence>
<keyword evidence="8" id="KW-0547">Nucleotide-binding</keyword>
<comment type="pathway">
    <text evidence="2">Protein modification; protein glycosylation.</text>
</comment>
<name>A0AAN7Z8D5_9PEZI</name>
<keyword evidence="6" id="KW-0808">Transferase</keyword>
<feature type="domain" description="Fringe-like glycosyltransferase" evidence="12">
    <location>
        <begin position="51"/>
        <end position="151"/>
    </location>
</feature>
<evidence type="ECO:0000256" key="9">
    <source>
        <dbReference type="ARBA" id="ARBA00022968"/>
    </source>
</evidence>
<evidence type="ECO:0000256" key="1">
    <source>
        <dbReference type="ARBA" id="ARBA00004606"/>
    </source>
</evidence>
<evidence type="ECO:0000259" key="12">
    <source>
        <dbReference type="Pfam" id="PF02434"/>
    </source>
</evidence>
<evidence type="ECO:0000256" key="2">
    <source>
        <dbReference type="ARBA" id="ARBA00004922"/>
    </source>
</evidence>
<dbReference type="GO" id="GO:0016020">
    <property type="term" value="C:membrane"/>
    <property type="evidence" value="ECO:0007669"/>
    <property type="project" value="UniProtKB-SubCell"/>
</dbReference>
<dbReference type="Pfam" id="PF02434">
    <property type="entry name" value="Fringe"/>
    <property type="match status" value="1"/>
</dbReference>
<dbReference type="GO" id="GO:0016263">
    <property type="term" value="F:glycoprotein-N-acetylgalactosamine 3-beta-galactosyltransferase activity"/>
    <property type="evidence" value="ECO:0007669"/>
    <property type="project" value="UniProtKB-EC"/>
</dbReference>
<keyword evidence="7" id="KW-0812">Transmembrane</keyword>
<dbReference type="Gene3D" id="3.90.550.50">
    <property type="match status" value="1"/>
</dbReference>
<dbReference type="EMBL" id="JAWHQM010000042">
    <property type="protein sequence ID" value="KAK5634487.1"/>
    <property type="molecule type" value="Genomic_DNA"/>
</dbReference>
<comment type="caution">
    <text evidence="13">The sequence shown here is derived from an EMBL/GenBank/DDBJ whole genome shotgun (WGS) entry which is preliminary data.</text>
</comment>
<evidence type="ECO:0000256" key="10">
    <source>
        <dbReference type="ARBA" id="ARBA00022989"/>
    </source>
</evidence>
<dbReference type="PANTHER" id="PTHR23033">
    <property type="entry name" value="BETA1,3-GALACTOSYLTRANSFERASE"/>
    <property type="match status" value="1"/>
</dbReference>
<dbReference type="PANTHER" id="PTHR23033:SF47">
    <property type="entry name" value="APPLE DOMAIN-CONTAINING PROTEIN-RELATED"/>
    <property type="match status" value="1"/>
</dbReference>
<comment type="similarity">
    <text evidence="3">Belongs to the glycosyltransferase 31 family. Beta3-Gal-T subfamily.</text>
</comment>
<keyword evidence="11" id="KW-0472">Membrane</keyword>
<evidence type="ECO:0000256" key="6">
    <source>
        <dbReference type="ARBA" id="ARBA00022679"/>
    </source>
</evidence>
<dbReference type="InterPro" id="IPR003378">
    <property type="entry name" value="Fringe-like_glycosylTrfase"/>
</dbReference>
<dbReference type="Proteomes" id="UP001305414">
    <property type="component" value="Unassembled WGS sequence"/>
</dbReference>
<dbReference type="GO" id="GO:0000166">
    <property type="term" value="F:nucleotide binding"/>
    <property type="evidence" value="ECO:0007669"/>
    <property type="project" value="UniProtKB-KW"/>
</dbReference>
<evidence type="ECO:0000256" key="11">
    <source>
        <dbReference type="ARBA" id="ARBA00023136"/>
    </source>
</evidence>
<dbReference type="AlphaFoldDB" id="A0AAN7Z8D5"/>
<dbReference type="Gene3D" id="3.50.4.10">
    <property type="entry name" value="Hepatocyte Growth Factor"/>
    <property type="match status" value="1"/>
</dbReference>
<dbReference type="EC" id="2.4.1.122" evidence="4"/>
<sequence length="367" mass="42405">MITLRASGRERLEYQTSFGSGPSGALDNPGWKLDKWKFLPMVSRALEHRPSAKWFVFIEPDTHMIWQNMLEYLSQFDASKPYYLGKYMWIGKVLFGHGGSGFMISNPAMEMVSKHWTENQDWFDEYTAKEWAGDMILGKAMENIGIHLVSASPHVQIDSLSTLDWAANRGDKPPWCYAPVTFHHMTTPDIHTLWRFEHDWLRQNNANTIPRLRDIFESLVHPQLQSDLDNWDNQSRGFEYSDEAFAQLSDEDRAAITQAERNAQASFEQCRIACENKPSCMQFFYVPGRCFLSNELRLGQAVEPQCVEYSHSKNKCIRMQDMKTSEVPPEKPSPAKSGWIMSRILEASEEMNNRCQSLKGNDWVIEL</sequence>
<evidence type="ECO:0000256" key="8">
    <source>
        <dbReference type="ARBA" id="ARBA00022741"/>
    </source>
</evidence>
<dbReference type="InterPro" id="IPR026050">
    <property type="entry name" value="C1GALT1/C1GALT1_chp1"/>
</dbReference>
<organism evidence="13 14">
    <name type="scientific">Xylaria bambusicola</name>
    <dbReference type="NCBI Taxonomy" id="326684"/>
    <lineage>
        <taxon>Eukaryota</taxon>
        <taxon>Fungi</taxon>
        <taxon>Dikarya</taxon>
        <taxon>Ascomycota</taxon>
        <taxon>Pezizomycotina</taxon>
        <taxon>Sordariomycetes</taxon>
        <taxon>Xylariomycetidae</taxon>
        <taxon>Xylariales</taxon>
        <taxon>Xylariaceae</taxon>
        <taxon>Xylaria</taxon>
    </lineage>
</organism>
<comment type="subcellular location">
    <subcellularLocation>
        <location evidence="1">Membrane</location>
        <topology evidence="1">Single-pass type II membrane protein</topology>
    </subcellularLocation>
</comment>
<evidence type="ECO:0000313" key="13">
    <source>
        <dbReference type="EMBL" id="KAK5634487.1"/>
    </source>
</evidence>
<gene>
    <name evidence="13" type="ORF">RRF57_010200</name>
</gene>
<keyword evidence="9" id="KW-0735">Signal-anchor</keyword>
<evidence type="ECO:0000256" key="5">
    <source>
        <dbReference type="ARBA" id="ARBA00022676"/>
    </source>
</evidence>
<evidence type="ECO:0000256" key="4">
    <source>
        <dbReference type="ARBA" id="ARBA00012557"/>
    </source>
</evidence>
<keyword evidence="10" id="KW-1133">Transmembrane helix</keyword>
<evidence type="ECO:0000256" key="7">
    <source>
        <dbReference type="ARBA" id="ARBA00022692"/>
    </source>
</evidence>
<reference evidence="13 14" key="1">
    <citation type="submission" date="2023-10" db="EMBL/GenBank/DDBJ databases">
        <title>Draft genome sequence of Xylaria bambusicola isolate GMP-LS, the root and basal stem rot pathogen of sugarcane in Indonesia.</title>
        <authorList>
            <person name="Selvaraj P."/>
            <person name="Muralishankar V."/>
            <person name="Muruganantham S."/>
            <person name="Sp S."/>
            <person name="Haryani S."/>
            <person name="Lau K.J.X."/>
            <person name="Naqvi N.I."/>
        </authorList>
    </citation>
    <scope>NUCLEOTIDE SEQUENCE [LARGE SCALE GENOMIC DNA]</scope>
    <source>
        <strain evidence="13">GMP-LS</strain>
    </source>
</reference>
<accession>A0AAN7Z8D5</accession>
<evidence type="ECO:0000256" key="3">
    <source>
        <dbReference type="ARBA" id="ARBA00006462"/>
    </source>
</evidence>